<dbReference type="GeneTree" id="ENSGT00950000183124"/>
<reference evidence="1" key="2">
    <citation type="submission" date="2025-09" db="UniProtKB">
        <authorList>
            <consortium name="Ensembl"/>
        </authorList>
    </citation>
    <scope>IDENTIFICATION</scope>
</reference>
<gene>
    <name evidence="1" type="primary">IL24</name>
</gene>
<organism evidence="1 2">
    <name type="scientific">Saimiri boliviensis boliviensis</name>
    <name type="common">Bolivian squirrel monkey</name>
    <dbReference type="NCBI Taxonomy" id="39432"/>
    <lineage>
        <taxon>Eukaryota</taxon>
        <taxon>Metazoa</taxon>
        <taxon>Chordata</taxon>
        <taxon>Craniata</taxon>
        <taxon>Vertebrata</taxon>
        <taxon>Euteleostomi</taxon>
        <taxon>Mammalia</taxon>
        <taxon>Eutheria</taxon>
        <taxon>Euarchontoglires</taxon>
        <taxon>Primates</taxon>
        <taxon>Haplorrhini</taxon>
        <taxon>Platyrrhini</taxon>
        <taxon>Cebidae</taxon>
        <taxon>Saimiriinae</taxon>
        <taxon>Saimiri</taxon>
    </lineage>
</organism>
<evidence type="ECO:0000313" key="2">
    <source>
        <dbReference type="Proteomes" id="UP000233220"/>
    </source>
</evidence>
<dbReference type="Proteomes" id="UP000233220">
    <property type="component" value="Unplaced"/>
</dbReference>
<keyword evidence="2" id="KW-1185">Reference proteome</keyword>
<sequence length="63" mass="7328">MNFQRLQSLWSLAGRLKITSRVSGCCGRKFCRTSRRKMRCLPSETVHTGGFCYSGEHLKSWTW</sequence>
<evidence type="ECO:0000313" key="1">
    <source>
        <dbReference type="Ensembl" id="ENSSBOP00000029222.1"/>
    </source>
</evidence>
<protein>
    <submittedName>
        <fullName evidence="1">Interleukin 24</fullName>
    </submittedName>
</protein>
<dbReference type="Ensembl" id="ENSSBOT00000046103.1">
    <property type="protein sequence ID" value="ENSSBOP00000029222.1"/>
    <property type="gene ID" value="ENSSBOG00000030938.1"/>
</dbReference>
<proteinExistence type="predicted"/>
<reference evidence="1" key="1">
    <citation type="submission" date="2025-08" db="UniProtKB">
        <authorList>
            <consortium name="Ensembl"/>
        </authorList>
    </citation>
    <scope>IDENTIFICATION</scope>
</reference>
<name>A0A2K6UBC8_SAIBB</name>
<accession>A0A2K6UBC8</accession>
<dbReference type="AlphaFoldDB" id="A0A2K6UBC8"/>